<comment type="caution">
    <text evidence="3">The sequence shown here is derived from an EMBL/GenBank/DDBJ whole genome shotgun (WGS) entry which is preliminary data.</text>
</comment>
<dbReference type="EMBL" id="BJYS01000012">
    <property type="protein sequence ID" value="GEO04159.1"/>
    <property type="molecule type" value="Genomic_DNA"/>
</dbReference>
<evidence type="ECO:0000256" key="2">
    <source>
        <dbReference type="SAM" id="MobiDB-lite"/>
    </source>
</evidence>
<dbReference type="SUPFAM" id="SSF48452">
    <property type="entry name" value="TPR-like"/>
    <property type="match status" value="1"/>
</dbReference>
<dbReference type="OrthoDB" id="902865at2"/>
<dbReference type="RefSeq" id="WP_146897429.1">
    <property type="nucleotide sequence ID" value="NZ_BJYS01000012.1"/>
</dbReference>
<keyword evidence="1" id="KW-0802">TPR repeat</keyword>
<feature type="repeat" description="TPR" evidence="1">
    <location>
        <begin position="94"/>
        <end position="127"/>
    </location>
</feature>
<keyword evidence="4" id="KW-1185">Reference proteome</keyword>
<organism evidence="3 4">
    <name type="scientific">Adhaeribacter aerolatus</name>
    <dbReference type="NCBI Taxonomy" id="670289"/>
    <lineage>
        <taxon>Bacteria</taxon>
        <taxon>Pseudomonadati</taxon>
        <taxon>Bacteroidota</taxon>
        <taxon>Cytophagia</taxon>
        <taxon>Cytophagales</taxon>
        <taxon>Hymenobacteraceae</taxon>
        <taxon>Adhaeribacter</taxon>
    </lineage>
</organism>
<accession>A0A512AWR0</accession>
<dbReference type="Pfam" id="PF00515">
    <property type="entry name" value="TPR_1"/>
    <property type="match status" value="1"/>
</dbReference>
<evidence type="ECO:0000256" key="1">
    <source>
        <dbReference type="PROSITE-ProRule" id="PRU00339"/>
    </source>
</evidence>
<dbReference type="Proteomes" id="UP000321532">
    <property type="component" value="Unassembled WGS sequence"/>
</dbReference>
<feature type="region of interest" description="Disordered" evidence="2">
    <location>
        <begin position="146"/>
        <end position="230"/>
    </location>
</feature>
<dbReference type="Gene3D" id="1.25.40.10">
    <property type="entry name" value="Tetratricopeptide repeat domain"/>
    <property type="match status" value="1"/>
</dbReference>
<protein>
    <submittedName>
        <fullName evidence="3">Uncharacterized protein</fullName>
    </submittedName>
</protein>
<name>A0A512AWR0_9BACT</name>
<feature type="compositionally biased region" description="Basic and acidic residues" evidence="2">
    <location>
        <begin position="166"/>
        <end position="179"/>
    </location>
</feature>
<dbReference type="Pfam" id="PF13432">
    <property type="entry name" value="TPR_16"/>
    <property type="match status" value="1"/>
</dbReference>
<sequence>MIKFLIFFLIINLFQLPTTNTARGLARKALRQDKDGLLDDAEVNYKRALIKQPTLYQARFNLANTLYRQERFAEALNQYHRLSNPPEIPIMLKARTFYNMGTIYLKIGRLPESKFALKKALKLNPFDNAARYNLAYVIKLLSEKNQGNHPKEKGTAGKTSGNPEEELTKSSEARNEESTKLNQAQQEQQNQQQENIEQMLKALDANERSIHDKMKRKYSTMSKAKVIKDW</sequence>
<dbReference type="SMART" id="SM00028">
    <property type="entry name" value="TPR"/>
    <property type="match status" value="3"/>
</dbReference>
<feature type="compositionally biased region" description="Low complexity" evidence="2">
    <location>
        <begin position="182"/>
        <end position="198"/>
    </location>
</feature>
<proteinExistence type="predicted"/>
<dbReference type="InterPro" id="IPR011990">
    <property type="entry name" value="TPR-like_helical_dom_sf"/>
</dbReference>
<dbReference type="PROSITE" id="PS50293">
    <property type="entry name" value="TPR_REGION"/>
    <property type="match status" value="1"/>
</dbReference>
<dbReference type="PROSITE" id="PS50005">
    <property type="entry name" value="TPR"/>
    <property type="match status" value="1"/>
</dbReference>
<dbReference type="AlphaFoldDB" id="A0A512AWR0"/>
<evidence type="ECO:0000313" key="3">
    <source>
        <dbReference type="EMBL" id="GEO04159.1"/>
    </source>
</evidence>
<reference evidence="3 4" key="1">
    <citation type="submission" date="2019-07" db="EMBL/GenBank/DDBJ databases">
        <title>Whole genome shotgun sequence of Adhaeribacter aerolatus NBRC 106133.</title>
        <authorList>
            <person name="Hosoyama A."/>
            <person name="Uohara A."/>
            <person name="Ohji S."/>
            <person name="Ichikawa N."/>
        </authorList>
    </citation>
    <scope>NUCLEOTIDE SEQUENCE [LARGE SCALE GENOMIC DNA]</scope>
    <source>
        <strain evidence="3 4">NBRC 106133</strain>
    </source>
</reference>
<gene>
    <name evidence="3" type="ORF">AAE02nite_18230</name>
</gene>
<dbReference type="InterPro" id="IPR019734">
    <property type="entry name" value="TPR_rpt"/>
</dbReference>
<evidence type="ECO:0000313" key="4">
    <source>
        <dbReference type="Proteomes" id="UP000321532"/>
    </source>
</evidence>